<dbReference type="GO" id="GO:0016829">
    <property type="term" value="F:lyase activity"/>
    <property type="evidence" value="ECO:0007669"/>
    <property type="project" value="UniProtKB-KW"/>
</dbReference>
<dbReference type="Proteomes" id="UP001249505">
    <property type="component" value="Unassembled WGS sequence"/>
</dbReference>
<reference evidence="3 4" key="1">
    <citation type="submission" date="2023-07" db="EMBL/GenBank/DDBJ databases">
        <title>Novel Shewanella species isolated from Baltic Sea sediments.</title>
        <authorList>
            <person name="Martin-Rodriguez A.J."/>
        </authorList>
    </citation>
    <scope>NUCLEOTIDE SEQUENCE [LARGE SCALE GENOMIC DNA]</scope>
    <source>
        <strain evidence="3 4">SP2S1-2</strain>
    </source>
</reference>
<keyword evidence="3" id="KW-0456">Lyase</keyword>
<feature type="domain" description="HpcH/HpaI aldolase/citrate lyase" evidence="2">
    <location>
        <begin position="57"/>
        <end position="170"/>
    </location>
</feature>
<evidence type="ECO:0000256" key="1">
    <source>
        <dbReference type="ARBA" id="ARBA00022723"/>
    </source>
</evidence>
<evidence type="ECO:0000259" key="2">
    <source>
        <dbReference type="Pfam" id="PF03328"/>
    </source>
</evidence>
<accession>A0ABU3FVP3</accession>
<dbReference type="Gene3D" id="3.20.20.60">
    <property type="entry name" value="Phosphoenolpyruvate-binding domains"/>
    <property type="match status" value="1"/>
</dbReference>
<evidence type="ECO:0000313" key="3">
    <source>
        <dbReference type="EMBL" id="MDT3278759.1"/>
    </source>
</evidence>
<dbReference type="Pfam" id="PF03328">
    <property type="entry name" value="HpcH_HpaI"/>
    <property type="match status" value="1"/>
</dbReference>
<dbReference type="EMBL" id="JAUOES010000001">
    <property type="protein sequence ID" value="MDT3278759.1"/>
    <property type="molecule type" value="Genomic_DNA"/>
</dbReference>
<organism evidence="3 4">
    <name type="scientific">Shewanella scandinavica</name>
    <dbReference type="NCBI Taxonomy" id="3063538"/>
    <lineage>
        <taxon>Bacteria</taxon>
        <taxon>Pseudomonadati</taxon>
        <taxon>Pseudomonadota</taxon>
        <taxon>Gammaproteobacteria</taxon>
        <taxon>Alteromonadales</taxon>
        <taxon>Shewanellaceae</taxon>
        <taxon>Shewanella</taxon>
    </lineage>
</organism>
<dbReference type="SUPFAM" id="SSF51621">
    <property type="entry name" value="Phosphoenolpyruvate/pyruvate domain"/>
    <property type="match status" value="1"/>
</dbReference>
<name>A0ABU3FVP3_9GAMM</name>
<dbReference type="InterPro" id="IPR005000">
    <property type="entry name" value="Aldolase/citrate-lyase_domain"/>
</dbReference>
<proteinExistence type="predicted"/>
<sequence length="261" mass="29208">MLNILKQLKDNHGVVAVKAEFEAEGTRSDEFLRLLEITRRSGLDVALKIGGAEAIRDLFEAKQFGADYVVAPMVETPYALSKYIGAYETAFTKDELEDTSFLFNVETKTTFNNLAQIIDVIVSSATKPGIVFGRVDFTQSNGMKRGDVNSDKILKYCLEVARQCKLAGIEFVVGGGVSLDAIDFLQALKATYLTRFETRKIIFNADALSMAKLRKGLLLAVEFELLWLQNKHNYYACIAKEDETRLELLSTRVLQLRQEVG</sequence>
<evidence type="ECO:0000313" key="4">
    <source>
        <dbReference type="Proteomes" id="UP001249505"/>
    </source>
</evidence>
<keyword evidence="1" id="KW-0479">Metal-binding</keyword>
<dbReference type="RefSeq" id="WP_311897844.1">
    <property type="nucleotide sequence ID" value="NZ_JAUOES010000001.1"/>
</dbReference>
<comment type="caution">
    <text evidence="3">The sequence shown here is derived from an EMBL/GenBank/DDBJ whole genome shotgun (WGS) entry which is preliminary data.</text>
</comment>
<protein>
    <submittedName>
        <fullName evidence="3">Aldolase/citrate lyase family protein</fullName>
    </submittedName>
</protein>
<gene>
    <name evidence="3" type="ORF">Q4Q50_00345</name>
</gene>
<dbReference type="InterPro" id="IPR015813">
    <property type="entry name" value="Pyrv/PenolPyrv_kinase-like_dom"/>
</dbReference>
<dbReference type="InterPro" id="IPR040442">
    <property type="entry name" value="Pyrv_kinase-like_dom_sf"/>
</dbReference>
<keyword evidence="4" id="KW-1185">Reference proteome</keyword>